<organism evidence="1">
    <name type="scientific">Rhizophora mucronata</name>
    <name type="common">Asiatic mangrove</name>
    <dbReference type="NCBI Taxonomy" id="61149"/>
    <lineage>
        <taxon>Eukaryota</taxon>
        <taxon>Viridiplantae</taxon>
        <taxon>Streptophyta</taxon>
        <taxon>Embryophyta</taxon>
        <taxon>Tracheophyta</taxon>
        <taxon>Spermatophyta</taxon>
        <taxon>Magnoliopsida</taxon>
        <taxon>eudicotyledons</taxon>
        <taxon>Gunneridae</taxon>
        <taxon>Pentapetalae</taxon>
        <taxon>rosids</taxon>
        <taxon>fabids</taxon>
        <taxon>Malpighiales</taxon>
        <taxon>Rhizophoraceae</taxon>
        <taxon>Rhizophora</taxon>
    </lineage>
</organism>
<proteinExistence type="predicted"/>
<name>A0A2P2P2Y3_RHIMU</name>
<reference evidence="1" key="1">
    <citation type="submission" date="2018-02" db="EMBL/GenBank/DDBJ databases">
        <title>Rhizophora mucronata_Transcriptome.</title>
        <authorList>
            <person name="Meera S.P."/>
            <person name="Sreeshan A."/>
            <person name="Augustine A."/>
        </authorList>
    </citation>
    <scope>NUCLEOTIDE SEQUENCE</scope>
    <source>
        <tissue evidence="1">Leaf</tissue>
    </source>
</reference>
<accession>A0A2P2P2Y3</accession>
<protein>
    <submittedName>
        <fullName evidence="1">Uncharacterized protein</fullName>
    </submittedName>
</protein>
<dbReference type="EMBL" id="GGEC01068507">
    <property type="protein sequence ID" value="MBX48991.1"/>
    <property type="molecule type" value="Transcribed_RNA"/>
</dbReference>
<evidence type="ECO:0000313" key="1">
    <source>
        <dbReference type="EMBL" id="MBX48991.1"/>
    </source>
</evidence>
<sequence length="25" mass="2749">MENPSTNLNCSINNASVYILNKVPL</sequence>
<dbReference type="AlphaFoldDB" id="A0A2P2P2Y3"/>